<evidence type="ECO:0000256" key="1">
    <source>
        <dbReference type="SAM" id="MobiDB-lite"/>
    </source>
</evidence>
<proteinExistence type="predicted"/>
<protein>
    <recommendedName>
        <fullName evidence="5">Secreted protein</fullName>
    </recommendedName>
</protein>
<comment type="caution">
    <text evidence="3">The sequence shown here is derived from an EMBL/GenBank/DDBJ whole genome shotgun (WGS) entry which is preliminary data.</text>
</comment>
<name>A0A919N9V3_9ACTN</name>
<keyword evidence="2" id="KW-0732">Signal</keyword>
<gene>
    <name evidence="3" type="ORF">Asi03nite_44220</name>
</gene>
<keyword evidence="4" id="KW-1185">Reference proteome</keyword>
<reference evidence="3" key="1">
    <citation type="submission" date="2021-01" db="EMBL/GenBank/DDBJ databases">
        <title>Whole genome shotgun sequence of Actinoplanes siamensis NBRC 109076.</title>
        <authorList>
            <person name="Komaki H."/>
            <person name="Tamura T."/>
        </authorList>
    </citation>
    <scope>NUCLEOTIDE SEQUENCE</scope>
    <source>
        <strain evidence="3">NBRC 109076</strain>
    </source>
</reference>
<evidence type="ECO:0008006" key="5">
    <source>
        <dbReference type="Google" id="ProtNLM"/>
    </source>
</evidence>
<dbReference type="Proteomes" id="UP000629619">
    <property type="component" value="Unassembled WGS sequence"/>
</dbReference>
<accession>A0A919N9V3</accession>
<dbReference type="AlphaFoldDB" id="A0A919N9V3"/>
<evidence type="ECO:0000313" key="4">
    <source>
        <dbReference type="Proteomes" id="UP000629619"/>
    </source>
</evidence>
<evidence type="ECO:0000313" key="3">
    <source>
        <dbReference type="EMBL" id="GIF06884.1"/>
    </source>
</evidence>
<organism evidence="3 4">
    <name type="scientific">Actinoplanes siamensis</name>
    <dbReference type="NCBI Taxonomy" id="1223317"/>
    <lineage>
        <taxon>Bacteria</taxon>
        <taxon>Bacillati</taxon>
        <taxon>Actinomycetota</taxon>
        <taxon>Actinomycetes</taxon>
        <taxon>Micromonosporales</taxon>
        <taxon>Micromonosporaceae</taxon>
        <taxon>Actinoplanes</taxon>
    </lineage>
</organism>
<sequence>MGIRGIRTIKLAAAVPVALAVTLAAPAAIPRLSTSATAAPVTAADPKAADDIKPDRLKRALLTADQLPKGYQSVPFGDGASLFSGVYDRSTIGGDPCDALRQLVNTPPPTVGVPQPKSASGGSPPAPRGASSSRGMSTASLTLLPSGRTTAAQSHIPVQAALFVTDGPGPIVVQSLADLGRRWSRDQVRNTEQMLLRCPEARLHGFSFTATPLWTPQLGDRSVALDFTVKFSSEGPTSDSVDLYGQSLVVAYKNVSMNLVTGSIRQDDIKTAQLMELAKSAMHNLRKANW</sequence>
<feature type="compositionally biased region" description="Low complexity" evidence="1">
    <location>
        <begin position="118"/>
        <end position="135"/>
    </location>
</feature>
<feature type="chain" id="PRO_5038407700" description="Secreted protein" evidence="2">
    <location>
        <begin position="28"/>
        <end position="290"/>
    </location>
</feature>
<dbReference type="EMBL" id="BOMW01000042">
    <property type="protein sequence ID" value="GIF06884.1"/>
    <property type="molecule type" value="Genomic_DNA"/>
</dbReference>
<evidence type="ECO:0000256" key="2">
    <source>
        <dbReference type="SAM" id="SignalP"/>
    </source>
</evidence>
<dbReference type="RefSeq" id="WP_378015084.1">
    <property type="nucleotide sequence ID" value="NZ_JBHSBE010000003.1"/>
</dbReference>
<feature type="signal peptide" evidence="2">
    <location>
        <begin position="1"/>
        <end position="27"/>
    </location>
</feature>
<feature type="region of interest" description="Disordered" evidence="1">
    <location>
        <begin position="98"/>
        <end position="138"/>
    </location>
</feature>